<sequence>MAPSISPRSPSDFLGAAETEIAGVERDLARRLEMLTDDGDLVVLAGMVAAGKVGVTVLDGPAGAGSGGPFDPARYGIPPEEFSRFQRLWYHFKVPYARASLVWWHLFCLALRREDRVDRALLRMTEWLGPRPGDATAALARAAEVPGPAHGRRGGVVFVTDAEGEDLAALTAAVRLGAPLLAVADVAAAREAGRARGLDVRTAGAPAGEGAADRAGRPGLWLGPPPALGHLPRTSADAWARLAAEERDELLATFERRVSSIERVRFLTDETPVDNRGVVALVTECRKLPVADWPETSLALMTQLWCWQEAGFVLQELNQSFLSFPALALFLVRKFREYGARLPGGRAAGEPPDLDGPEGAVGLARRLGRVRTEVERTHERCLHFDGSNWERREFLLPLSEYRRVRPVPEELCAQLYDRTGVELPGRSGIPAEWDRFLELVLEAGGSPTRVVQEIAHWAANARDLPVDLAIFTVPHGRKLDQPWTMEFTDLFCYTGFREGFRPEDFGIAANRVLMYNVIAQRMRYNAVKKAQNYAPVMRFPPQGFNLPDIAVAEDANHGGHTATGIRLACRLPITVTHGGTDWNGLADVRLNRSAYHRDNRFLPRDMILGHRYTQWAKGVADATYRRGLHFEEKWTDKVKDLDI</sequence>
<dbReference type="RefSeq" id="WP_184743856.1">
    <property type="nucleotide sequence ID" value="NZ_JACHJF010000022.1"/>
</dbReference>
<evidence type="ECO:0000313" key="2">
    <source>
        <dbReference type="Proteomes" id="UP000528608"/>
    </source>
</evidence>
<dbReference type="EMBL" id="JACHJF010000022">
    <property type="protein sequence ID" value="MBB5121977.1"/>
    <property type="molecule type" value="Genomic_DNA"/>
</dbReference>
<protein>
    <submittedName>
        <fullName evidence="1">Uncharacterized protein</fullName>
    </submittedName>
</protein>
<reference evidence="1 2" key="1">
    <citation type="submission" date="2020-08" db="EMBL/GenBank/DDBJ databases">
        <title>Genomic Encyclopedia of Type Strains, Phase III (KMG-III): the genomes of soil and plant-associated and newly described type strains.</title>
        <authorList>
            <person name="Whitman W."/>
        </authorList>
    </citation>
    <scope>NUCLEOTIDE SEQUENCE [LARGE SCALE GENOMIC DNA]</scope>
    <source>
        <strain evidence="1 2">CECT 3259</strain>
    </source>
</reference>
<evidence type="ECO:0000313" key="1">
    <source>
        <dbReference type="EMBL" id="MBB5121977.1"/>
    </source>
</evidence>
<dbReference type="AlphaFoldDB" id="A0A7W8BFJ1"/>
<comment type="caution">
    <text evidence="1">The sequence shown here is derived from an EMBL/GenBank/DDBJ whole genome shotgun (WGS) entry which is preliminary data.</text>
</comment>
<name>A0A7W8BFJ1_STREU</name>
<accession>A0A7W8BFJ1</accession>
<gene>
    <name evidence="1" type="ORF">FHS36_005448</name>
</gene>
<proteinExistence type="predicted"/>
<dbReference type="Proteomes" id="UP000528608">
    <property type="component" value="Unassembled WGS sequence"/>
</dbReference>
<organism evidence="1 2">
    <name type="scientific">Streptomyces eurocidicus</name>
    <name type="common">Streptoverticillium eurocidicus</name>
    <dbReference type="NCBI Taxonomy" id="66423"/>
    <lineage>
        <taxon>Bacteria</taxon>
        <taxon>Bacillati</taxon>
        <taxon>Actinomycetota</taxon>
        <taxon>Actinomycetes</taxon>
        <taxon>Kitasatosporales</taxon>
        <taxon>Streptomycetaceae</taxon>
        <taxon>Streptomyces</taxon>
    </lineage>
</organism>